<comment type="caution">
    <text evidence="1">The sequence shown here is derived from an EMBL/GenBank/DDBJ whole genome shotgun (WGS) entry which is preliminary data.</text>
</comment>
<name>A0ABX0TND0_9MICC</name>
<evidence type="ECO:0008006" key="3">
    <source>
        <dbReference type="Google" id="ProtNLM"/>
    </source>
</evidence>
<dbReference type="Pfam" id="PF14907">
    <property type="entry name" value="NTP_transf_5"/>
    <property type="match status" value="1"/>
</dbReference>
<reference evidence="1 2" key="1">
    <citation type="submission" date="2020-03" db="EMBL/GenBank/DDBJ databases">
        <title>Genomic Encyclopedia of Type Strains, Phase III (KMG-III): the genomes of soil and plant-associated and newly described type strains.</title>
        <authorList>
            <person name="Whitman W."/>
        </authorList>
    </citation>
    <scope>NUCLEOTIDE SEQUENCE [LARGE SCALE GENOMIC DNA]</scope>
    <source>
        <strain evidence="1 2">CECT 4207</strain>
    </source>
</reference>
<dbReference type="EMBL" id="JAAOZD010000006">
    <property type="protein sequence ID" value="NIJ02601.1"/>
    <property type="molecule type" value="Genomic_DNA"/>
</dbReference>
<protein>
    <recommendedName>
        <fullName evidence="3">Nucleotidyltransferase-like protein</fullName>
    </recommendedName>
</protein>
<keyword evidence="2" id="KW-1185">Reference proteome</keyword>
<accession>A0ABX0TND0</accession>
<organism evidence="1 2">
    <name type="scientific">Paenarthrobacter ilicis</name>
    <dbReference type="NCBI Taxonomy" id="43665"/>
    <lineage>
        <taxon>Bacteria</taxon>
        <taxon>Bacillati</taxon>
        <taxon>Actinomycetota</taxon>
        <taxon>Actinomycetes</taxon>
        <taxon>Micrococcales</taxon>
        <taxon>Micrococcaceae</taxon>
        <taxon>Paenarthrobacter</taxon>
    </lineage>
</organism>
<evidence type="ECO:0000313" key="2">
    <source>
        <dbReference type="Proteomes" id="UP000802392"/>
    </source>
</evidence>
<gene>
    <name evidence="1" type="ORF">FHR86_002945</name>
</gene>
<sequence length="307" mass="35026">MDLPPSPTPESADEVLRLDESIQLSAALVSHIAEESNLRVLVIKGPAATLLGARPDRSSCDLDVLVDRSHMEELLTGLERSGWEARIHEVSEAFPDHSRTFLNPRWPSDIDVHWRFPGFYAGEASVFDQLWSRRKAVQLGGHRVWTLDGDDALLVTLLHALRSPTAGVLGDIAFCQRIMAEDPARHYRRSAGLGALGALGPVFTTFPETAGHDFPEPPLDWILRTQAQRPATLRLFHLMEIPWRQKPAALWQALFPSKESIAWHDLRLKDITLWRQFPYRLLRMWRGLGDSLQILRELREIRSRRRH</sequence>
<dbReference type="InterPro" id="IPR039498">
    <property type="entry name" value="NTP_transf_5"/>
</dbReference>
<dbReference type="RefSeq" id="WP_167267990.1">
    <property type="nucleotide sequence ID" value="NZ_BAAAVO010000009.1"/>
</dbReference>
<evidence type="ECO:0000313" key="1">
    <source>
        <dbReference type="EMBL" id="NIJ02601.1"/>
    </source>
</evidence>
<dbReference type="Proteomes" id="UP000802392">
    <property type="component" value="Unassembled WGS sequence"/>
</dbReference>
<proteinExistence type="predicted"/>